<dbReference type="OMA" id="CAPADEW"/>
<dbReference type="Ensembl" id="ENSMPUT00000010524.1">
    <property type="protein sequence ID" value="ENSMPUP00000010357.1"/>
    <property type="gene ID" value="ENSMPUG00000010433.1"/>
</dbReference>
<proteinExistence type="predicted"/>
<dbReference type="InParanoid" id="M3YGA0"/>
<dbReference type="AlphaFoldDB" id="M3YGA0"/>
<organism evidence="1">
    <name type="scientific">Mustela putorius furo</name>
    <name type="common">European domestic ferret</name>
    <name type="synonym">Mustela furo</name>
    <dbReference type="NCBI Taxonomy" id="9669"/>
    <lineage>
        <taxon>Eukaryota</taxon>
        <taxon>Metazoa</taxon>
        <taxon>Chordata</taxon>
        <taxon>Craniata</taxon>
        <taxon>Vertebrata</taxon>
        <taxon>Euteleostomi</taxon>
        <taxon>Mammalia</taxon>
        <taxon>Eutheria</taxon>
        <taxon>Laurasiatheria</taxon>
        <taxon>Carnivora</taxon>
        <taxon>Caniformia</taxon>
        <taxon>Musteloidea</taxon>
        <taxon>Mustelidae</taxon>
        <taxon>Mustelinae</taxon>
        <taxon>Mustela</taxon>
    </lineage>
</organism>
<dbReference type="GeneTree" id="ENSGT01090000263372"/>
<reference evidence="1" key="1">
    <citation type="submission" date="2024-06" db="UniProtKB">
        <authorList>
            <consortium name="Ensembl"/>
        </authorList>
    </citation>
    <scope>IDENTIFICATION</scope>
</reference>
<protein>
    <submittedName>
        <fullName evidence="1">Uncharacterized protein</fullName>
    </submittedName>
</protein>
<sequence>MFIAALFPGAKRWTQSKCAPADEWRNKLWQTHMTEYYAAIRKNEIQIQATLWMKLENALHGISPR</sequence>
<dbReference type="HOGENOM" id="CLU_2849096_0_0_1"/>
<evidence type="ECO:0000313" key="1">
    <source>
        <dbReference type="Ensembl" id="ENSMPUP00000010357.1"/>
    </source>
</evidence>
<accession>M3YGA0</accession>
<dbReference type="EMBL" id="AEYP01034392">
    <property type="status" value="NOT_ANNOTATED_CDS"/>
    <property type="molecule type" value="Genomic_DNA"/>
</dbReference>
<name>M3YGA0_MUSPF</name>